<dbReference type="PRINTS" id="PR00095">
    <property type="entry name" value="ANTSNTHASEI"/>
</dbReference>
<dbReference type="Pfam" id="PF00425">
    <property type="entry name" value="Chorismate_bind"/>
    <property type="match status" value="1"/>
</dbReference>
<dbReference type="PANTHER" id="PTHR11236:SF50">
    <property type="entry name" value="AMINODEOXYCHORISMATE SYNTHASE COMPONENT 1"/>
    <property type="match status" value="1"/>
</dbReference>
<protein>
    <submittedName>
        <fullName evidence="4">4-amino-4-deoxychorismate synthase, aminodeoxychorismate synthase subunit</fullName>
    </submittedName>
</protein>
<dbReference type="InterPro" id="IPR006805">
    <property type="entry name" value="Anth_synth_I_N"/>
</dbReference>
<dbReference type="InterPro" id="IPR015890">
    <property type="entry name" value="Chorismate_C"/>
</dbReference>
<feature type="domain" description="Anthranilate synthase component I N-terminal" evidence="3">
    <location>
        <begin position="8"/>
        <end position="135"/>
    </location>
</feature>
<dbReference type="Proteomes" id="UP000027446">
    <property type="component" value="Unassembled WGS sequence"/>
</dbReference>
<accession>A0A069E081</accession>
<dbReference type="eggNOG" id="COG0147">
    <property type="taxonomic scope" value="Bacteria"/>
</dbReference>
<dbReference type="Pfam" id="PF04715">
    <property type="entry name" value="Anth_synt_I_N"/>
    <property type="match status" value="1"/>
</dbReference>
<dbReference type="RefSeq" id="WP_035573845.1">
    <property type="nucleotide sequence ID" value="NZ_ARYH01000004.1"/>
</dbReference>
<dbReference type="AlphaFoldDB" id="A0A069E081"/>
<evidence type="ECO:0000259" key="2">
    <source>
        <dbReference type="Pfam" id="PF00425"/>
    </source>
</evidence>
<dbReference type="PANTHER" id="PTHR11236">
    <property type="entry name" value="AMINOBENZOATE/ANTHRANILATE SYNTHASE"/>
    <property type="match status" value="1"/>
</dbReference>
<dbReference type="STRING" id="1280949.HAD_16697"/>
<keyword evidence="5" id="KW-1185">Reference proteome</keyword>
<dbReference type="InterPro" id="IPR019999">
    <property type="entry name" value="Anth_synth_I-like"/>
</dbReference>
<evidence type="ECO:0000256" key="1">
    <source>
        <dbReference type="SAM" id="MobiDB-lite"/>
    </source>
</evidence>
<proteinExistence type="predicted"/>
<feature type="domain" description="Chorismate-utilising enzyme C-terminal" evidence="2">
    <location>
        <begin position="186"/>
        <end position="442"/>
    </location>
</feature>
<dbReference type="Gene3D" id="3.60.120.10">
    <property type="entry name" value="Anthranilate synthase"/>
    <property type="match status" value="1"/>
</dbReference>
<dbReference type="OrthoDB" id="9803598at2"/>
<dbReference type="SUPFAM" id="SSF56322">
    <property type="entry name" value="ADC synthase"/>
    <property type="match status" value="1"/>
</dbReference>
<evidence type="ECO:0000313" key="4">
    <source>
        <dbReference type="EMBL" id="KCZ82719.1"/>
    </source>
</evidence>
<reference evidence="4 5" key="1">
    <citation type="journal article" date="2014" name="Antonie Van Leeuwenhoek">
        <title>Hyphomonas beringensis sp. nov. and Hyphomonas chukchiensis sp. nov., isolated from surface seawater of the Bering Sea and Chukchi Sea.</title>
        <authorList>
            <person name="Li C."/>
            <person name="Lai Q."/>
            <person name="Li G."/>
            <person name="Dong C."/>
            <person name="Wang J."/>
            <person name="Liao Y."/>
            <person name="Shao Z."/>
        </authorList>
    </citation>
    <scope>NUCLEOTIDE SEQUENCE [LARGE SCALE GENOMIC DNA]</scope>
    <source>
        <strain evidence="4 5">MHS-3</strain>
    </source>
</reference>
<dbReference type="EMBL" id="ARYH01000004">
    <property type="protein sequence ID" value="KCZ82719.1"/>
    <property type="molecule type" value="Genomic_DNA"/>
</dbReference>
<dbReference type="PATRIC" id="fig|1280949.3.peg.3388"/>
<dbReference type="GO" id="GO:0000162">
    <property type="term" value="P:L-tryptophan biosynthetic process"/>
    <property type="evidence" value="ECO:0007669"/>
    <property type="project" value="TreeGrafter"/>
</dbReference>
<dbReference type="GO" id="GO:0046820">
    <property type="term" value="F:4-amino-4-deoxychorismate synthase activity"/>
    <property type="evidence" value="ECO:0007669"/>
    <property type="project" value="TreeGrafter"/>
</dbReference>
<comment type="caution">
    <text evidence="4">The sequence shown here is derived from an EMBL/GenBank/DDBJ whole genome shotgun (WGS) entry which is preliminary data.</text>
</comment>
<gene>
    <name evidence="4" type="ORF">HAD_16697</name>
</gene>
<name>A0A069E081_9PROT</name>
<evidence type="ECO:0000259" key="3">
    <source>
        <dbReference type="Pfam" id="PF04715"/>
    </source>
</evidence>
<feature type="region of interest" description="Disordered" evidence="1">
    <location>
        <begin position="264"/>
        <end position="286"/>
    </location>
</feature>
<organism evidence="4 5">
    <name type="scientific">Hyphomonas adhaerens MHS-3</name>
    <dbReference type="NCBI Taxonomy" id="1280949"/>
    <lineage>
        <taxon>Bacteria</taxon>
        <taxon>Pseudomonadati</taxon>
        <taxon>Pseudomonadota</taxon>
        <taxon>Alphaproteobacteria</taxon>
        <taxon>Hyphomonadales</taxon>
        <taxon>Hyphomonadaceae</taxon>
        <taxon>Hyphomonas</taxon>
    </lineage>
</organism>
<sequence length="457" mass="50380">MLRLELPWTEPAELAPRLYGWPGFVWLDSASSGHGQGRYSYISANPISRFRWGDGDSAEEFIGAFRAWRNRFRASVIAGGAPFQGGAIGYMSYDAAKIWMQDFRSRHPDSADDTIEFALYDTVMAFDHLERRLVLYSAGLPGPDKAPDEALAQQRIEAFSEVAEHQDDQSTEITESSTDWSLSSDQAKYVDHVAAVREAILDGEIYQANIASLWVRKAPSQTAAFHDYLELRKQTQAPFSAFGTFAGRTLSSLSPERLVSMTSEGSVRAEPIKGTARRSTDPERDRDIARALARSEKDRAENIMIVDLLRNDLSRVCQPESVIVSRLCDLEKLPNLHHLVSTIEGQLAPACDVLDLLGAVFPGGSVTGAPKLRAMEIIDALEPAARGAFCGSFGYLGFDDACDFNIMIRTIDHLPDGDRYWSGAGLTLLSDAEAEWAEVQLKAERILSLQSPVAAVQ</sequence>
<evidence type="ECO:0000313" key="5">
    <source>
        <dbReference type="Proteomes" id="UP000027446"/>
    </source>
</evidence>
<dbReference type="InterPro" id="IPR005801">
    <property type="entry name" value="ADC_synthase"/>
</dbReference>